<feature type="transmembrane region" description="Helical" evidence="2">
    <location>
        <begin position="6"/>
        <end position="24"/>
    </location>
</feature>
<keyword evidence="2" id="KW-0812">Transmembrane</keyword>
<keyword evidence="2" id="KW-0472">Membrane</keyword>
<protein>
    <submittedName>
        <fullName evidence="3">Uncharacterized protein</fullName>
    </submittedName>
</protein>
<organism evidence="3">
    <name type="scientific">uncultured Caudovirales phage</name>
    <dbReference type="NCBI Taxonomy" id="2100421"/>
    <lineage>
        <taxon>Viruses</taxon>
        <taxon>Duplodnaviria</taxon>
        <taxon>Heunggongvirae</taxon>
        <taxon>Uroviricota</taxon>
        <taxon>Caudoviricetes</taxon>
        <taxon>Peduoviridae</taxon>
        <taxon>Maltschvirus</taxon>
        <taxon>Maltschvirus maltsch</taxon>
    </lineage>
</organism>
<keyword evidence="2" id="KW-1133">Transmembrane helix</keyword>
<evidence type="ECO:0000256" key="1">
    <source>
        <dbReference type="SAM" id="Coils"/>
    </source>
</evidence>
<dbReference type="EMBL" id="LR796723">
    <property type="protein sequence ID" value="CAB4162095.1"/>
    <property type="molecule type" value="Genomic_DNA"/>
</dbReference>
<evidence type="ECO:0000313" key="3">
    <source>
        <dbReference type="EMBL" id="CAB4162095.1"/>
    </source>
</evidence>
<feature type="coiled-coil region" evidence="1">
    <location>
        <begin position="21"/>
        <end position="57"/>
    </location>
</feature>
<keyword evidence="1" id="KW-0175">Coiled coil</keyword>
<proteinExistence type="predicted"/>
<evidence type="ECO:0000256" key="2">
    <source>
        <dbReference type="SAM" id="Phobius"/>
    </source>
</evidence>
<name>A0A6J5NYQ5_9CAUD</name>
<sequence length="123" mass="13579">MTPEVIQAILATLTAIGAVWVATLKYQANQSKKELDTEKEQAKRAELEAAAKLAAQQTAFAKELNLQKDLEQRFGEVLKLVSSVRDEVHQLSSRIDQVCVRLGSVEAHCNSCTDANTQLAVRR</sequence>
<gene>
    <name evidence="3" type="ORF">UFOVP777_21</name>
</gene>
<accession>A0A6J5NYQ5</accession>
<reference evidence="3" key="1">
    <citation type="submission" date="2020-04" db="EMBL/GenBank/DDBJ databases">
        <authorList>
            <person name="Chiriac C."/>
            <person name="Salcher M."/>
            <person name="Ghai R."/>
            <person name="Kavagutti S V."/>
        </authorList>
    </citation>
    <scope>NUCLEOTIDE SEQUENCE</scope>
</reference>